<comment type="function">
    <text evidence="3">Catalyzes two sequential steps in the biosynthesis of coenzyme A. In the first step cysteine is conjugated to 4'-phosphopantothenate to form 4-phosphopantothenoylcysteine. In the second step the latter compound is decarboxylated to form 4'-phosphopantotheine.</text>
</comment>
<feature type="binding site" evidence="3">
    <location>
        <position position="344"/>
    </location>
    <ligand>
        <name>CTP</name>
        <dbReference type="ChEBI" id="CHEBI:37563"/>
    </ligand>
</feature>
<dbReference type="PANTHER" id="PTHR14359:SF6">
    <property type="entry name" value="PHOSPHOPANTOTHENOYLCYSTEINE DECARBOXYLASE"/>
    <property type="match status" value="1"/>
</dbReference>
<keyword evidence="3 4" id="KW-0285">Flavoprotein</keyword>
<comment type="pathway">
    <text evidence="3 4">Cofactor biosynthesis; coenzyme A biosynthesis; CoA from (R)-pantothenate: step 3/5.</text>
</comment>
<sequence>MEPIPVLKDRRIVLGITGGIAAYKAADLASKLTQAGARVDVVMTAAATRFIAPLTFQALTGRPVYTDLWTPTPETALPHIALGEAADLVVIAPATADFLAKMAHGLADDLLSTLCLAARASILVAPAMDGGMWSHPATQENVARLRARGVEIIGPAYGRMASGLEGWGRMVEPAEILGHIRRALGRNGPLAGRRVVVTAGPTYEPIDPVRFIGNRSSGKQGFALAQAALDRGAEVVLIAGPVALETPIGARRIDVGTAAEMAEAVWREAEAADVLLMAAAVADYRPAQSRPFKIKRGEGLTLELIPTVDILAGVAARRASAGKPHVIVGFAAETRDLLENAQAKLQAKGLDLIVANDVTEPGAGFAVDTNRVTLIDARGRIEPLPLMSKAAVAEAILDRVVALLSATGGG</sequence>
<dbReference type="GO" id="GO:0046872">
    <property type="term" value="F:metal ion binding"/>
    <property type="evidence" value="ECO:0007669"/>
    <property type="project" value="UniProtKB-KW"/>
</dbReference>
<name>A0A212RM79_9CHLR</name>
<evidence type="ECO:0000256" key="2">
    <source>
        <dbReference type="ARBA" id="ARBA00023239"/>
    </source>
</evidence>
<feature type="region of interest" description="Phosphopantothenoylcysteine decarboxylase" evidence="3">
    <location>
        <begin position="1"/>
        <end position="194"/>
    </location>
</feature>
<dbReference type="Gene3D" id="3.40.50.10300">
    <property type="entry name" value="CoaB-like"/>
    <property type="match status" value="1"/>
</dbReference>
<dbReference type="EC" id="6.3.2.5" evidence="3"/>
<feature type="domain" description="DNA/pantothenate metabolism flavoprotein C-terminal" evidence="6">
    <location>
        <begin position="190"/>
        <end position="402"/>
    </location>
</feature>
<dbReference type="GO" id="GO:0015937">
    <property type="term" value="P:coenzyme A biosynthetic process"/>
    <property type="evidence" value="ECO:0007669"/>
    <property type="project" value="UniProtKB-UniRule"/>
</dbReference>
<feature type="binding site" evidence="3">
    <location>
        <position position="283"/>
    </location>
    <ligand>
        <name>CTP</name>
        <dbReference type="ChEBI" id="CHEBI:37563"/>
    </ligand>
</feature>
<evidence type="ECO:0000313" key="8">
    <source>
        <dbReference type="Proteomes" id="UP000197025"/>
    </source>
</evidence>
<keyword evidence="2 3" id="KW-0456">Lyase</keyword>
<dbReference type="GO" id="GO:0015941">
    <property type="term" value="P:pantothenate catabolic process"/>
    <property type="evidence" value="ECO:0007669"/>
    <property type="project" value="InterPro"/>
</dbReference>
<dbReference type="Gene3D" id="3.40.50.1950">
    <property type="entry name" value="Flavin prenyltransferase-like"/>
    <property type="match status" value="1"/>
</dbReference>
<dbReference type="InterPro" id="IPR035929">
    <property type="entry name" value="CoaB-like_sf"/>
</dbReference>
<comment type="similarity">
    <text evidence="3 4">In the N-terminal section; belongs to the HFCD (homo-oligomeric flavin containing Cys decarboxylase) superfamily.</text>
</comment>
<dbReference type="OrthoDB" id="9802554at2"/>
<gene>
    <name evidence="3" type="primary">coaBC</name>
    <name evidence="7" type="ORF">SAMN02746019_00019080</name>
</gene>
<feature type="binding site" evidence="3">
    <location>
        <position position="348"/>
    </location>
    <ligand>
        <name>CTP</name>
        <dbReference type="ChEBI" id="CHEBI:37563"/>
    </ligand>
</feature>
<keyword evidence="1 3" id="KW-0210">Decarboxylase</keyword>
<dbReference type="EC" id="4.1.1.36" evidence="3"/>
<comment type="catalytic activity">
    <reaction evidence="3 4">
        <text>(R)-4'-phosphopantothenate + L-cysteine + CTP = N-[(R)-4-phosphopantothenoyl]-L-cysteine + CMP + diphosphate + H(+)</text>
        <dbReference type="Rhea" id="RHEA:19397"/>
        <dbReference type="ChEBI" id="CHEBI:10986"/>
        <dbReference type="ChEBI" id="CHEBI:15378"/>
        <dbReference type="ChEBI" id="CHEBI:33019"/>
        <dbReference type="ChEBI" id="CHEBI:35235"/>
        <dbReference type="ChEBI" id="CHEBI:37563"/>
        <dbReference type="ChEBI" id="CHEBI:59458"/>
        <dbReference type="ChEBI" id="CHEBI:60377"/>
        <dbReference type="EC" id="6.3.2.5"/>
    </reaction>
</comment>
<feature type="domain" description="Flavoprotein" evidence="5">
    <location>
        <begin position="11"/>
        <end position="183"/>
    </location>
</feature>
<dbReference type="UniPathway" id="UPA00241">
    <property type="reaction ID" value="UER00353"/>
</dbReference>
<feature type="region of interest" description="Phosphopantothenate--cysteine ligase" evidence="3">
    <location>
        <begin position="195"/>
        <end position="410"/>
    </location>
</feature>
<dbReference type="GO" id="GO:0010181">
    <property type="term" value="F:FMN binding"/>
    <property type="evidence" value="ECO:0007669"/>
    <property type="project" value="UniProtKB-UniRule"/>
</dbReference>
<dbReference type="InterPro" id="IPR003382">
    <property type="entry name" value="Flavoprotein"/>
</dbReference>
<comment type="function">
    <text evidence="4">Catalyzes two steps in the biosynthesis of coenzyme A. In the first step cysteine is conjugated to 4'-phosphopantothenate to form 4-phosphopantothenoylcysteine, in the latter compound is decarboxylated to form 4'-phosphopantotheine.</text>
</comment>
<keyword evidence="3" id="KW-0460">Magnesium</keyword>
<evidence type="ECO:0000259" key="6">
    <source>
        <dbReference type="Pfam" id="PF04127"/>
    </source>
</evidence>
<feature type="binding site" evidence="3">
    <location>
        <position position="293"/>
    </location>
    <ligand>
        <name>CTP</name>
        <dbReference type="ChEBI" id="CHEBI:37563"/>
    </ligand>
</feature>
<keyword evidence="3" id="KW-0511">Multifunctional enzyme</keyword>
<accession>A0A212RM79</accession>
<evidence type="ECO:0000313" key="7">
    <source>
        <dbReference type="EMBL" id="SNB73469.1"/>
    </source>
</evidence>
<evidence type="ECO:0000256" key="3">
    <source>
        <dbReference type="HAMAP-Rule" id="MF_02225"/>
    </source>
</evidence>
<dbReference type="InterPro" id="IPR036551">
    <property type="entry name" value="Flavin_trans-like"/>
</dbReference>
<dbReference type="SUPFAM" id="SSF102645">
    <property type="entry name" value="CoaB-like"/>
    <property type="match status" value="1"/>
</dbReference>
<keyword evidence="3 4" id="KW-0288">FMN</keyword>
<dbReference type="InterPro" id="IPR005252">
    <property type="entry name" value="CoaBC"/>
</dbReference>
<dbReference type="SUPFAM" id="SSF52507">
    <property type="entry name" value="Homo-oligomeric flavin-containing Cys decarboxylases, HFCD"/>
    <property type="match status" value="1"/>
</dbReference>
<dbReference type="GO" id="GO:0004633">
    <property type="term" value="F:phosphopantothenoylcysteine decarboxylase activity"/>
    <property type="evidence" value="ECO:0007669"/>
    <property type="project" value="UniProtKB-UniRule"/>
</dbReference>
<dbReference type="Proteomes" id="UP000197025">
    <property type="component" value="Unassembled WGS sequence"/>
</dbReference>
<dbReference type="HAMAP" id="MF_02225">
    <property type="entry name" value="CoaBC"/>
    <property type="match status" value="1"/>
</dbReference>
<evidence type="ECO:0000256" key="4">
    <source>
        <dbReference type="RuleBase" id="RU364078"/>
    </source>
</evidence>
<keyword evidence="8" id="KW-1185">Reference proteome</keyword>
<dbReference type="PANTHER" id="PTHR14359">
    <property type="entry name" value="HOMO-OLIGOMERIC FLAVIN CONTAINING CYS DECARBOXYLASE FAMILY"/>
    <property type="match status" value="1"/>
</dbReference>
<dbReference type="Pfam" id="PF04127">
    <property type="entry name" value="DFP"/>
    <property type="match status" value="1"/>
</dbReference>
<proteinExistence type="inferred from homology"/>
<dbReference type="InterPro" id="IPR007085">
    <property type="entry name" value="DNA/pantothenate-metab_flavo_C"/>
</dbReference>
<dbReference type="FunCoup" id="A0A212RM79">
    <property type="interactions" value="407"/>
</dbReference>
<comment type="pathway">
    <text evidence="3 4">Cofactor biosynthesis; coenzyme A biosynthesis; CoA from (R)-pantothenate: step 2/5.</text>
</comment>
<evidence type="ECO:0000259" key="5">
    <source>
        <dbReference type="Pfam" id="PF02441"/>
    </source>
</evidence>
<keyword evidence="3" id="KW-0479">Metal-binding</keyword>
<feature type="binding site" evidence="3">
    <location>
        <position position="330"/>
    </location>
    <ligand>
        <name>CTP</name>
        <dbReference type="ChEBI" id="CHEBI:37563"/>
    </ligand>
</feature>
<dbReference type="InParanoid" id="A0A212RM79"/>
<comment type="cofactor">
    <cofactor evidence="3">
        <name>Mg(2+)</name>
        <dbReference type="ChEBI" id="CHEBI:18420"/>
    </cofactor>
</comment>
<comment type="catalytic activity">
    <reaction evidence="3 4">
        <text>N-[(R)-4-phosphopantothenoyl]-L-cysteine + H(+) = (R)-4'-phosphopantetheine + CO2</text>
        <dbReference type="Rhea" id="RHEA:16793"/>
        <dbReference type="ChEBI" id="CHEBI:15378"/>
        <dbReference type="ChEBI" id="CHEBI:16526"/>
        <dbReference type="ChEBI" id="CHEBI:59458"/>
        <dbReference type="ChEBI" id="CHEBI:61723"/>
        <dbReference type="EC" id="4.1.1.36"/>
    </reaction>
</comment>
<comment type="similarity">
    <text evidence="3 4">In the C-terminal section; belongs to the PPC synthetase family.</text>
</comment>
<dbReference type="AlphaFoldDB" id="A0A212RM79"/>
<comment type="cofactor">
    <cofactor evidence="3">
        <name>FMN</name>
        <dbReference type="ChEBI" id="CHEBI:58210"/>
    </cofactor>
    <text evidence="3">Binds 1 FMN per subunit.</text>
</comment>
<keyword evidence="3 4" id="KW-0436">Ligase</keyword>
<dbReference type="GO" id="GO:0004632">
    <property type="term" value="F:phosphopantothenate--cysteine ligase activity"/>
    <property type="evidence" value="ECO:0007669"/>
    <property type="project" value="UniProtKB-UniRule"/>
</dbReference>
<dbReference type="Pfam" id="PF02441">
    <property type="entry name" value="Flavoprotein"/>
    <property type="match status" value="1"/>
</dbReference>
<dbReference type="GO" id="GO:0071513">
    <property type="term" value="C:phosphopantothenoylcysteine decarboxylase complex"/>
    <property type="evidence" value="ECO:0007669"/>
    <property type="project" value="TreeGrafter"/>
</dbReference>
<dbReference type="NCBIfam" id="TIGR00521">
    <property type="entry name" value="coaBC_dfp"/>
    <property type="match status" value="1"/>
</dbReference>
<dbReference type="EMBL" id="FYEK01000071">
    <property type="protein sequence ID" value="SNB73469.1"/>
    <property type="molecule type" value="Genomic_DNA"/>
</dbReference>
<reference evidence="8" key="1">
    <citation type="submission" date="2017-06" db="EMBL/GenBank/DDBJ databases">
        <authorList>
            <person name="Varghese N."/>
            <person name="Submissions S."/>
        </authorList>
    </citation>
    <scope>NUCLEOTIDE SEQUENCE [LARGE SCALE GENOMIC DNA]</scope>
    <source>
        <strain evidence="8">JAD2</strain>
    </source>
</reference>
<dbReference type="RefSeq" id="WP_088572163.1">
    <property type="nucleotide sequence ID" value="NZ_FYEK01000071.1"/>
</dbReference>
<evidence type="ECO:0000256" key="1">
    <source>
        <dbReference type="ARBA" id="ARBA00022793"/>
    </source>
</evidence>
<organism evidence="7 8">
    <name type="scientific">Thermoflexus hugenholtzii JAD2</name>
    <dbReference type="NCBI Taxonomy" id="877466"/>
    <lineage>
        <taxon>Bacteria</taxon>
        <taxon>Bacillati</taxon>
        <taxon>Chloroflexota</taxon>
        <taxon>Thermoflexia</taxon>
        <taxon>Thermoflexales</taxon>
        <taxon>Thermoflexaceae</taxon>
        <taxon>Thermoflexus</taxon>
    </lineage>
</organism>
<protein>
    <recommendedName>
        <fullName evidence="3">Coenzyme A biosynthesis bifunctional protein CoaBC</fullName>
    </recommendedName>
    <alternativeName>
        <fullName evidence="3">DNA/pantothenate metabolism flavoprotein</fullName>
    </alternativeName>
    <alternativeName>
        <fullName evidence="3">Phosphopantothenoylcysteine synthetase/decarboxylase</fullName>
        <shortName evidence="3">PPCS-PPCDC</shortName>
    </alternativeName>
    <domain>
        <recommendedName>
            <fullName evidence="3">Phosphopantothenoylcysteine decarboxylase</fullName>
            <shortName evidence="3">PPC decarboxylase</shortName>
            <shortName evidence="3">PPC-DC</shortName>
            <ecNumber evidence="3">4.1.1.36</ecNumber>
        </recommendedName>
        <alternativeName>
            <fullName evidence="3">CoaC</fullName>
        </alternativeName>
    </domain>
    <domain>
        <recommendedName>
            <fullName evidence="3">Phosphopantothenate--cysteine ligase</fullName>
            <ecNumber evidence="3">6.3.2.5</ecNumber>
        </recommendedName>
        <alternativeName>
            <fullName evidence="3">CoaB</fullName>
        </alternativeName>
        <alternativeName>
            <fullName evidence="3">Phosphopantothenoylcysteine synthetase</fullName>
            <shortName evidence="3">PPC synthetase</shortName>
            <shortName evidence="3">PPC-S</shortName>
        </alternativeName>
    </domain>
</protein>
<comment type="caution">
    <text evidence="3">Lacks conserved residue(s) required for the propagation of feature annotation.</text>
</comment>